<feature type="transmembrane region" description="Helical" evidence="13">
    <location>
        <begin position="162"/>
        <end position="184"/>
    </location>
</feature>
<dbReference type="Gene3D" id="1.20.120.1760">
    <property type="match status" value="1"/>
</dbReference>
<protein>
    <submittedName>
        <fullName evidence="15">CDP-diacylglycerol O-phosphatidyltransferase</fullName>
    </submittedName>
</protein>
<dbReference type="PROSITE" id="PS00379">
    <property type="entry name" value="CDP_ALCOHOL_P_TRANSF"/>
    <property type="match status" value="1"/>
</dbReference>
<evidence type="ECO:0000256" key="6">
    <source>
        <dbReference type="ARBA" id="ARBA00022989"/>
    </source>
</evidence>
<comment type="subcellular location">
    <subcellularLocation>
        <location evidence="1">Membrane</location>
        <topology evidence="1">Multi-pass membrane protein</topology>
    </subcellularLocation>
</comment>
<dbReference type="InterPro" id="IPR043130">
    <property type="entry name" value="CDP-OH_PTrfase_TM_dom"/>
</dbReference>
<dbReference type="PANTHER" id="PTHR14269:SF61">
    <property type="entry name" value="CDP-DIACYLGLYCEROL--SERINE O-PHOSPHATIDYLTRANSFERASE"/>
    <property type="match status" value="1"/>
</dbReference>
<evidence type="ECO:0000256" key="12">
    <source>
        <dbReference type="SAM" id="MobiDB-lite"/>
    </source>
</evidence>
<keyword evidence="3" id="KW-0444">Lipid biosynthesis</keyword>
<feature type="domain" description="CDP-alcohol phosphatidyltransferase C-terminal" evidence="14">
    <location>
        <begin position="224"/>
        <end position="259"/>
    </location>
</feature>
<feature type="transmembrane region" description="Helical" evidence="13">
    <location>
        <begin position="100"/>
        <end position="118"/>
    </location>
</feature>
<feature type="transmembrane region" description="Helical" evidence="13">
    <location>
        <begin position="124"/>
        <end position="142"/>
    </location>
</feature>
<feature type="transmembrane region" description="Helical" evidence="13">
    <location>
        <begin position="196"/>
        <end position="213"/>
    </location>
</feature>
<evidence type="ECO:0000256" key="4">
    <source>
        <dbReference type="ARBA" id="ARBA00022679"/>
    </source>
</evidence>
<feature type="transmembrane region" description="Helical" evidence="13">
    <location>
        <begin position="63"/>
        <end position="79"/>
    </location>
</feature>
<dbReference type="GO" id="GO:0016780">
    <property type="term" value="F:phosphotransferase activity, for other substituted phosphate groups"/>
    <property type="evidence" value="ECO:0007669"/>
    <property type="project" value="InterPro"/>
</dbReference>
<keyword evidence="16" id="KW-1185">Reference proteome</keyword>
<keyword evidence="8 13" id="KW-0472">Membrane</keyword>
<accession>A0A2G4YPJ3</accession>
<evidence type="ECO:0000259" key="14">
    <source>
        <dbReference type="Pfam" id="PF08009"/>
    </source>
</evidence>
<keyword evidence="9" id="KW-0594">Phospholipid biosynthesis</keyword>
<dbReference type="InterPro" id="IPR048254">
    <property type="entry name" value="CDP_ALCOHOL_P_TRANSF_CS"/>
</dbReference>
<evidence type="ECO:0000313" key="15">
    <source>
        <dbReference type="EMBL" id="PHZ83376.1"/>
    </source>
</evidence>
<dbReference type="InterPro" id="IPR000462">
    <property type="entry name" value="CDP-OH_P_trans"/>
</dbReference>
<evidence type="ECO:0000256" key="7">
    <source>
        <dbReference type="ARBA" id="ARBA00023098"/>
    </source>
</evidence>
<evidence type="ECO:0000256" key="1">
    <source>
        <dbReference type="ARBA" id="ARBA00004141"/>
    </source>
</evidence>
<dbReference type="PANTHER" id="PTHR14269">
    <property type="entry name" value="CDP-DIACYLGLYCEROL--GLYCEROL-3-PHOSPHATE 3-PHOSPHATIDYLTRANSFERASE-RELATED"/>
    <property type="match status" value="1"/>
</dbReference>
<dbReference type="OrthoDB" id="9777147at2"/>
<organism evidence="15 16">
    <name type="scientific">Paremcibacter congregatus</name>
    <dbReference type="NCBI Taxonomy" id="2043170"/>
    <lineage>
        <taxon>Bacteria</taxon>
        <taxon>Pseudomonadati</taxon>
        <taxon>Pseudomonadota</taxon>
        <taxon>Alphaproteobacteria</taxon>
        <taxon>Emcibacterales</taxon>
        <taxon>Emcibacteraceae</taxon>
        <taxon>Paremcibacter</taxon>
    </lineage>
</organism>
<evidence type="ECO:0000256" key="10">
    <source>
        <dbReference type="ARBA" id="ARBA00023264"/>
    </source>
</evidence>
<dbReference type="Pfam" id="PF01066">
    <property type="entry name" value="CDP-OH_P_transf"/>
    <property type="match status" value="1"/>
</dbReference>
<dbReference type="GO" id="GO:0008654">
    <property type="term" value="P:phospholipid biosynthetic process"/>
    <property type="evidence" value="ECO:0007669"/>
    <property type="project" value="UniProtKB-KW"/>
</dbReference>
<gene>
    <name evidence="15" type="ORF">CRD36_17585</name>
</gene>
<keyword evidence="6 13" id="KW-1133">Transmembrane helix</keyword>
<dbReference type="GO" id="GO:0016020">
    <property type="term" value="C:membrane"/>
    <property type="evidence" value="ECO:0007669"/>
    <property type="project" value="UniProtKB-SubCell"/>
</dbReference>
<dbReference type="AlphaFoldDB" id="A0A2G4YPJ3"/>
<name>A0A2G4YPJ3_9PROT</name>
<proteinExistence type="inferred from homology"/>
<sequence>MRKPMNGIAKAKSAPEPRPESHIMPNLNNRHIFPLRSLVPNAITVLAICAGMSAMRFAILGRWEGAVLAILIAGVLDGLDGRMARLLKGSSRFGAELDSLSDIVSFGVAPAVILYSWTLRDVKGVGWLLALIFTISMALRLARFNTMSQNEGQNAEEKRDYFTGIPAPAAAALALWPMILYFLTDIAFFKDPVFCVIYLGIIAALTVSSLPTFSFKKMSIKRDYVLLYLLGIAIFATMLVTHVWATMSVVGLAYIATIPMAYIHHRRRFRTSPEVQGDEQDDEQDKPPA</sequence>
<evidence type="ECO:0000256" key="5">
    <source>
        <dbReference type="ARBA" id="ARBA00022692"/>
    </source>
</evidence>
<evidence type="ECO:0000256" key="8">
    <source>
        <dbReference type="ARBA" id="ARBA00023136"/>
    </source>
</evidence>
<evidence type="ECO:0000256" key="13">
    <source>
        <dbReference type="SAM" id="Phobius"/>
    </source>
</evidence>
<evidence type="ECO:0000256" key="3">
    <source>
        <dbReference type="ARBA" id="ARBA00022516"/>
    </source>
</evidence>
<keyword evidence="10" id="KW-1208">Phospholipid metabolism</keyword>
<evidence type="ECO:0000256" key="11">
    <source>
        <dbReference type="RuleBase" id="RU003750"/>
    </source>
</evidence>
<dbReference type="EMBL" id="PDEM01000033">
    <property type="protein sequence ID" value="PHZ83376.1"/>
    <property type="molecule type" value="Genomic_DNA"/>
</dbReference>
<evidence type="ECO:0000256" key="9">
    <source>
        <dbReference type="ARBA" id="ARBA00023209"/>
    </source>
</evidence>
<feature type="transmembrane region" description="Helical" evidence="13">
    <location>
        <begin position="225"/>
        <end position="241"/>
    </location>
</feature>
<evidence type="ECO:0000313" key="16">
    <source>
        <dbReference type="Proteomes" id="UP000229730"/>
    </source>
</evidence>
<dbReference type="InterPro" id="IPR050324">
    <property type="entry name" value="CDP-alcohol_PTase-I"/>
</dbReference>
<feature type="region of interest" description="Disordered" evidence="12">
    <location>
        <begin position="1"/>
        <end position="21"/>
    </location>
</feature>
<reference evidence="15 16" key="1">
    <citation type="submission" date="2017-10" db="EMBL/GenBank/DDBJ databases">
        <title>Frigbacter circumglobatus gen. nov. sp. nov., isolated from sediment cultured in situ.</title>
        <authorList>
            <person name="Zhao Z."/>
        </authorList>
    </citation>
    <scope>NUCLEOTIDE SEQUENCE [LARGE SCALE GENOMIC DNA]</scope>
    <source>
        <strain evidence="15 16">ZYL</strain>
    </source>
</reference>
<dbReference type="Pfam" id="PF08009">
    <property type="entry name" value="CDP-OH_P_tran_2"/>
    <property type="match status" value="1"/>
</dbReference>
<keyword evidence="5 13" id="KW-0812">Transmembrane</keyword>
<keyword evidence="7" id="KW-0443">Lipid metabolism</keyword>
<dbReference type="InParanoid" id="A0A2G4YPJ3"/>
<dbReference type="Proteomes" id="UP000229730">
    <property type="component" value="Unassembled WGS sequence"/>
</dbReference>
<dbReference type="InterPro" id="IPR012616">
    <property type="entry name" value="CDP-OH_P_trans_C"/>
</dbReference>
<comment type="similarity">
    <text evidence="2 11">Belongs to the CDP-alcohol phosphatidyltransferase class-I family.</text>
</comment>
<keyword evidence="4 11" id="KW-0808">Transferase</keyword>
<feature type="transmembrane region" description="Helical" evidence="13">
    <location>
        <begin position="38"/>
        <end position="57"/>
    </location>
</feature>
<evidence type="ECO:0000256" key="2">
    <source>
        <dbReference type="ARBA" id="ARBA00010441"/>
    </source>
</evidence>
<comment type="caution">
    <text evidence="15">The sequence shown here is derived from an EMBL/GenBank/DDBJ whole genome shotgun (WGS) entry which is preliminary data.</text>
</comment>